<evidence type="ECO:0000256" key="11">
    <source>
        <dbReference type="ARBA" id="ARBA00022989"/>
    </source>
</evidence>
<dbReference type="GO" id="GO:0006665">
    <property type="term" value="P:sphingolipid metabolic process"/>
    <property type="evidence" value="ECO:0007669"/>
    <property type="project" value="UniProtKB-UniPathway"/>
</dbReference>
<dbReference type="InterPro" id="IPR036400">
    <property type="entry name" value="Cyt_B5-like_heme/steroid_sf"/>
</dbReference>
<dbReference type="UniPathway" id="UPA00222"/>
<gene>
    <name evidence="19" type="ORF">OH76DRAFT_563960</name>
</gene>
<protein>
    <recommendedName>
        <fullName evidence="6">Delta 8-(E)-sphingolipid desaturase</fullName>
        <ecNumber evidence="5">1.14.19.18</ecNumber>
    </recommendedName>
</protein>
<evidence type="ECO:0000256" key="5">
    <source>
        <dbReference type="ARBA" id="ARBA00012019"/>
    </source>
</evidence>
<comment type="subcellular location">
    <subcellularLocation>
        <location evidence="1">Membrane</location>
        <topology evidence="1">Multi-pass membrane protein</topology>
    </subcellularLocation>
</comment>
<dbReference type="InterPro" id="IPR012171">
    <property type="entry name" value="Fatty_acid_desaturase"/>
</dbReference>
<feature type="transmembrane region" description="Helical" evidence="17">
    <location>
        <begin position="289"/>
        <end position="308"/>
    </location>
</feature>
<keyword evidence="12" id="KW-0560">Oxidoreductase</keyword>
<keyword evidence="13" id="KW-0408">Iron</keyword>
<dbReference type="Proteomes" id="UP000256964">
    <property type="component" value="Unassembled WGS sequence"/>
</dbReference>
<feature type="domain" description="Cytochrome b5 heme-binding" evidence="18">
    <location>
        <begin position="6"/>
        <end position="82"/>
    </location>
</feature>
<keyword evidence="8 17" id="KW-0812">Transmembrane</keyword>
<dbReference type="EC" id="1.14.19.18" evidence="5"/>
<feature type="transmembrane region" description="Helical" evidence="17">
    <location>
        <begin position="248"/>
        <end position="269"/>
    </location>
</feature>
<dbReference type="PIRSF" id="PIRSF015921">
    <property type="entry name" value="FA_sphinglp_des"/>
    <property type="match status" value="1"/>
</dbReference>
<dbReference type="PROSITE" id="PS50255">
    <property type="entry name" value="CYTOCHROME_B5_2"/>
    <property type="match status" value="1"/>
</dbReference>
<name>A0A371DT85_9APHY</name>
<organism evidence="19 20">
    <name type="scientific">Lentinus brumalis</name>
    <dbReference type="NCBI Taxonomy" id="2498619"/>
    <lineage>
        <taxon>Eukaryota</taxon>
        <taxon>Fungi</taxon>
        <taxon>Dikarya</taxon>
        <taxon>Basidiomycota</taxon>
        <taxon>Agaricomycotina</taxon>
        <taxon>Agaricomycetes</taxon>
        <taxon>Polyporales</taxon>
        <taxon>Polyporaceae</taxon>
        <taxon>Lentinus</taxon>
    </lineage>
</organism>
<evidence type="ECO:0000256" key="13">
    <source>
        <dbReference type="ARBA" id="ARBA00023004"/>
    </source>
</evidence>
<evidence type="ECO:0000256" key="10">
    <source>
        <dbReference type="ARBA" id="ARBA00022919"/>
    </source>
</evidence>
<dbReference type="EMBL" id="KZ857381">
    <property type="protein sequence ID" value="RDX55756.1"/>
    <property type="molecule type" value="Genomic_DNA"/>
</dbReference>
<dbReference type="SMART" id="SM01117">
    <property type="entry name" value="Cyt-b5"/>
    <property type="match status" value="1"/>
</dbReference>
<dbReference type="InterPro" id="IPR001199">
    <property type="entry name" value="Cyt_B5-like_heme/steroid-bd"/>
</dbReference>
<accession>A0A371DT85</accession>
<dbReference type="CDD" id="cd03506">
    <property type="entry name" value="Delta6-FADS-like"/>
    <property type="match status" value="1"/>
</dbReference>
<dbReference type="PANTHER" id="PTHR19353:SF30">
    <property type="entry name" value="DELTA 8-(E)-SPHINGOLIPID DESATURASE"/>
    <property type="match status" value="1"/>
</dbReference>
<comment type="similarity">
    <text evidence="4">Belongs to the fatty acid desaturase type 1 family.</text>
</comment>
<feature type="region of interest" description="Disordered" evidence="16">
    <location>
        <begin position="144"/>
        <end position="164"/>
    </location>
</feature>
<sequence>MGLPSATKWTREQVATRILAGDTLFILNGNVVRVPPSWLTSHPGGNLAILHYVGRDATDEVDAFHSDETLQKMKGFVVGRVELGEDGWVPFVPPIANGWVRRMGRDGKMEWYNEARPLKSTEDSDTSPASQILLKKAQAGAEETQTGPTLAQLQPTPNKLSPKTEKMHSDAYKELHKRVIDAGLYKTRFITGYGPEFVRYTLLALISAVCYYKGWLIASALFLGLFWQQLTFFAHDLGHVGVTHDWTLDRLISIFVADLIGGMSIGWWVNNHNVHHLVTNHPSHDPDIQHLPFFAISPVFLNSLWSSYYKREMTFDAFAKVLISVQHKLFYIVLSLARFNLYANSYGYLAKTAFEPKRYRGGRWWWWTEVLCLGLFFAWFGALLKGCGSWPNILTYLLVSHVAASPVHVQIVLSHFSRSTADFGPVESFFARQLRTTVDVICSPRIEFIHGGLHLQVTHHLFPRLPRHNLREASLIVKEFAKERGLEYAEFGFVEGNGEVTGVLKQVADQIKIIGMVADSEVREAMQT</sequence>
<feature type="compositionally biased region" description="Polar residues" evidence="16">
    <location>
        <begin position="144"/>
        <end position="161"/>
    </location>
</feature>
<keyword evidence="11 17" id="KW-1133">Transmembrane helix</keyword>
<reference evidence="19 20" key="1">
    <citation type="journal article" date="2018" name="Biotechnol. Biofuels">
        <title>Integrative visual omics of the white-rot fungus Polyporus brumalis exposes the biotechnological potential of its oxidative enzymes for delignifying raw plant biomass.</title>
        <authorList>
            <person name="Miyauchi S."/>
            <person name="Rancon A."/>
            <person name="Drula E."/>
            <person name="Hage H."/>
            <person name="Chaduli D."/>
            <person name="Favel A."/>
            <person name="Grisel S."/>
            <person name="Henrissat B."/>
            <person name="Herpoel-Gimbert I."/>
            <person name="Ruiz-Duenas F.J."/>
            <person name="Chevret D."/>
            <person name="Hainaut M."/>
            <person name="Lin J."/>
            <person name="Wang M."/>
            <person name="Pangilinan J."/>
            <person name="Lipzen A."/>
            <person name="Lesage-Meessen L."/>
            <person name="Navarro D."/>
            <person name="Riley R."/>
            <person name="Grigoriev I.V."/>
            <person name="Zhou S."/>
            <person name="Raouche S."/>
            <person name="Rosso M.N."/>
        </authorList>
    </citation>
    <scope>NUCLEOTIDE SEQUENCE [LARGE SCALE GENOMIC DNA]</scope>
    <source>
        <strain evidence="19 20">BRFM 1820</strain>
    </source>
</reference>
<keyword evidence="15 17" id="KW-0472">Membrane</keyword>
<evidence type="ECO:0000256" key="14">
    <source>
        <dbReference type="ARBA" id="ARBA00023098"/>
    </source>
</evidence>
<evidence type="ECO:0000259" key="18">
    <source>
        <dbReference type="PROSITE" id="PS50255"/>
    </source>
</evidence>
<dbReference type="GO" id="GO:0016717">
    <property type="term" value="F:oxidoreductase activity, acting on paired donors, with oxidation of a pair of donors resulting in the reduction of molecular oxygen to two molecules of water"/>
    <property type="evidence" value="ECO:0007669"/>
    <property type="project" value="TreeGrafter"/>
</dbReference>
<dbReference type="InterPro" id="IPR005804">
    <property type="entry name" value="FA_desaturase_dom"/>
</dbReference>
<feature type="transmembrane region" description="Helical" evidence="17">
    <location>
        <begin position="200"/>
        <end position="227"/>
    </location>
</feature>
<dbReference type="Pfam" id="PF00173">
    <property type="entry name" value="Cyt-b5"/>
    <property type="match status" value="1"/>
</dbReference>
<evidence type="ECO:0000256" key="8">
    <source>
        <dbReference type="ARBA" id="ARBA00022692"/>
    </source>
</evidence>
<comment type="pathway">
    <text evidence="3">Sphingolipid metabolism.</text>
</comment>
<evidence type="ECO:0000256" key="16">
    <source>
        <dbReference type="SAM" id="MobiDB-lite"/>
    </source>
</evidence>
<dbReference type="SUPFAM" id="SSF55856">
    <property type="entry name" value="Cytochrome b5-like heme/steroid binding domain"/>
    <property type="match status" value="1"/>
</dbReference>
<dbReference type="GO" id="GO:0046872">
    <property type="term" value="F:metal ion binding"/>
    <property type="evidence" value="ECO:0007669"/>
    <property type="project" value="UniProtKB-KW"/>
</dbReference>
<keyword evidence="10" id="KW-0746">Sphingolipid metabolism</keyword>
<evidence type="ECO:0000313" key="19">
    <source>
        <dbReference type="EMBL" id="RDX55756.1"/>
    </source>
</evidence>
<evidence type="ECO:0000256" key="4">
    <source>
        <dbReference type="ARBA" id="ARBA00009295"/>
    </source>
</evidence>
<evidence type="ECO:0000256" key="15">
    <source>
        <dbReference type="ARBA" id="ARBA00023136"/>
    </source>
</evidence>
<feature type="transmembrane region" description="Helical" evidence="17">
    <location>
        <begin position="364"/>
        <end position="384"/>
    </location>
</feature>
<dbReference type="GO" id="GO:0016020">
    <property type="term" value="C:membrane"/>
    <property type="evidence" value="ECO:0007669"/>
    <property type="project" value="UniProtKB-SubCell"/>
</dbReference>
<keyword evidence="20" id="KW-1185">Reference proteome</keyword>
<dbReference type="PANTHER" id="PTHR19353">
    <property type="entry name" value="FATTY ACID DESATURASE 2"/>
    <property type="match status" value="1"/>
</dbReference>
<evidence type="ECO:0000256" key="6">
    <source>
        <dbReference type="ARBA" id="ARBA00016939"/>
    </source>
</evidence>
<dbReference type="Gene3D" id="3.10.120.10">
    <property type="entry name" value="Cytochrome b5-like heme/steroid binding domain"/>
    <property type="match status" value="1"/>
</dbReference>
<dbReference type="Pfam" id="PF00487">
    <property type="entry name" value="FA_desaturase"/>
    <property type="match status" value="1"/>
</dbReference>
<evidence type="ECO:0000256" key="7">
    <source>
        <dbReference type="ARBA" id="ARBA00022617"/>
    </source>
</evidence>
<keyword evidence="9" id="KW-0479">Metal-binding</keyword>
<evidence type="ECO:0000256" key="17">
    <source>
        <dbReference type="SAM" id="Phobius"/>
    </source>
</evidence>
<evidence type="ECO:0000256" key="9">
    <source>
        <dbReference type="ARBA" id="ARBA00022723"/>
    </source>
</evidence>
<evidence type="ECO:0000256" key="1">
    <source>
        <dbReference type="ARBA" id="ARBA00004141"/>
    </source>
</evidence>
<dbReference type="AlphaFoldDB" id="A0A371DT85"/>
<evidence type="ECO:0000313" key="20">
    <source>
        <dbReference type="Proteomes" id="UP000256964"/>
    </source>
</evidence>
<proteinExistence type="inferred from homology"/>
<comment type="pathway">
    <text evidence="2">Lipid metabolism; sphingolipid metabolism.</text>
</comment>
<dbReference type="STRING" id="139420.A0A371DT85"/>
<evidence type="ECO:0000256" key="3">
    <source>
        <dbReference type="ARBA" id="ARBA00004991"/>
    </source>
</evidence>
<feature type="transmembrane region" description="Helical" evidence="17">
    <location>
        <begin position="329"/>
        <end position="349"/>
    </location>
</feature>
<keyword evidence="14" id="KW-0443">Lipid metabolism</keyword>
<evidence type="ECO:0000256" key="2">
    <source>
        <dbReference type="ARBA" id="ARBA00004760"/>
    </source>
</evidence>
<evidence type="ECO:0000256" key="12">
    <source>
        <dbReference type="ARBA" id="ARBA00023002"/>
    </source>
</evidence>
<dbReference type="OrthoDB" id="260091at2759"/>
<keyword evidence="7" id="KW-0349">Heme</keyword>